<keyword evidence="2" id="KW-1185">Reference proteome</keyword>
<reference evidence="1 2" key="1">
    <citation type="submission" date="2016-06" db="EMBL/GenBank/DDBJ databases">
        <authorList>
            <person name="Kjaerup R.B."/>
            <person name="Dalgaard T.S."/>
            <person name="Juul-Madsen H.R."/>
        </authorList>
    </citation>
    <scope>NUCLEOTIDE SEQUENCE [LARGE SCALE GENOMIC DNA]</scope>
    <source>
        <strain evidence="1 2">DSM 45577</strain>
    </source>
</reference>
<protein>
    <submittedName>
        <fullName evidence="1">Uncharacterized protein</fullName>
    </submittedName>
</protein>
<dbReference type="EMBL" id="FMIA01000002">
    <property type="protein sequence ID" value="SCL50304.1"/>
    <property type="molecule type" value="Genomic_DNA"/>
</dbReference>
<evidence type="ECO:0000313" key="1">
    <source>
        <dbReference type="EMBL" id="SCL50304.1"/>
    </source>
</evidence>
<accession>A0A1C6U8K2</accession>
<dbReference type="Proteomes" id="UP000198937">
    <property type="component" value="Unassembled WGS sequence"/>
</dbReference>
<proteinExistence type="predicted"/>
<dbReference type="SUPFAM" id="SSF48452">
    <property type="entry name" value="TPR-like"/>
    <property type="match status" value="1"/>
</dbReference>
<gene>
    <name evidence="1" type="ORF">GA0070617_1441</name>
</gene>
<evidence type="ECO:0000313" key="2">
    <source>
        <dbReference type="Proteomes" id="UP000198937"/>
    </source>
</evidence>
<dbReference type="InterPro" id="IPR011990">
    <property type="entry name" value="TPR-like_helical_dom_sf"/>
</dbReference>
<dbReference type="AlphaFoldDB" id="A0A1C6U8K2"/>
<sequence length="957" mass="108965">MSNPYRRSVCALDRPASWDERSPQRPVQGATVPAQLPLPQVAESGTLAVLLSLALFVGLTTLGRTRMLPVPDQTRWWQPGGVVAESLLRGTAGTLFGGGTPAWQRLGLALVALFCFLAWRRYARNMMVYRPGPIDVREFEIGFLPGEEPDRAGRTRDAVGGAAADGGDAAVDGSCEALRGRGTYLRSRFCRQLAETGVYPPYAGPSNPPPQGFFDVLADNQNQSNLPIFVTTSLARLWPTRGFQVKGTLQVRRQEPRYGLSVTVTSFAGPGGSASATTTEWGRSWEDATCRAAYWAMAKILPATRLADTAPWRSWRGRDMPAELFETYSEAKKRHDDRKLDEALFFYREALRLDPFNIDIRLMVASVQEDMGLFLDALQTYQGALAVVELDGRYTGALWSRKRDRWRHWVRYTWSTVRLVRRHPEWLKLRFQYARALGFSERVVTELFTKEPIGTRRRHVRDQTRERLCAALAERYWPAVLSCANPPDHDQAKSEVRQRLSTPEGARLLLRLAAWQEFQRLYEDLPVALLVPGAGRDATRRQVRLMRDVWIPLRVAESLRNDRGAAAVQAIARDQLDAVGCLSTWWIGWRRLRARQGLAVGWPTDPDLLEQAVRRAQRRWNPLVRLRYLDYYGAAVCYAHALCGHPKWTYRRSDQERGICLPETQPGAEAEALTFLAVQNLRASLIGTQSGTAGRLAVQSDTNSGVASRLRTWIASSDPDLERLRNEPQFRFFQQDVYQPMKPITLLPEDVTEVRIVAYTKKLLCEGARLLERKWHQRRFDGPPTFLHEVLGWIRVDAETWTVVAELVQDRARFWEHRARFSRAVTEAVELIRTADHHFPPPVPPYEDLVLPRVERIPDDEPDPTRKVDRLVREWVEEIDYRLKVLGSLLAESAIRVSDASDKLTRTADVEDRRFEPKYFAALCMERAQLWQQVIEILDGTDLAIESIVPEEEQTEP</sequence>
<dbReference type="Gene3D" id="1.25.40.10">
    <property type="entry name" value="Tetratricopeptide repeat domain"/>
    <property type="match status" value="1"/>
</dbReference>
<dbReference type="STRING" id="683228.GA0070617_1441"/>
<organism evidence="1 2">
    <name type="scientific">Micromonospora yangpuensis</name>
    <dbReference type="NCBI Taxonomy" id="683228"/>
    <lineage>
        <taxon>Bacteria</taxon>
        <taxon>Bacillati</taxon>
        <taxon>Actinomycetota</taxon>
        <taxon>Actinomycetes</taxon>
        <taxon>Micromonosporales</taxon>
        <taxon>Micromonosporaceae</taxon>
        <taxon>Micromonospora</taxon>
    </lineage>
</organism>
<name>A0A1C6U8K2_9ACTN</name>